<dbReference type="OrthoDB" id="9759736at2"/>
<evidence type="ECO:0000313" key="1">
    <source>
        <dbReference type="EMBL" id="CZQ83608.1"/>
    </source>
</evidence>
<dbReference type="Proteomes" id="UP000242754">
    <property type="component" value="Unassembled WGS sequence"/>
</dbReference>
<dbReference type="STRING" id="140314.SAMN04488076_103176"/>
<gene>
    <name evidence="1" type="ORF">Tpal_466</name>
</gene>
<protein>
    <submittedName>
        <fullName evidence="1">Uncharacterized protein</fullName>
    </submittedName>
</protein>
<name>A0A143Y9Y3_9LACT</name>
<reference evidence="1 2" key="1">
    <citation type="submission" date="2016-02" db="EMBL/GenBank/DDBJ databases">
        <authorList>
            <person name="Wen L."/>
            <person name="He K."/>
            <person name="Yang H."/>
        </authorList>
    </citation>
    <scope>NUCLEOTIDE SEQUENCE [LARGE SCALE GENOMIC DNA]</scope>
    <source>
        <strain evidence="1">Trichococcus palustris</strain>
    </source>
</reference>
<accession>A0A143Y9Y3</accession>
<evidence type="ECO:0000313" key="2">
    <source>
        <dbReference type="Proteomes" id="UP000242754"/>
    </source>
</evidence>
<dbReference type="AlphaFoldDB" id="A0A143Y9Y3"/>
<dbReference type="RefSeq" id="WP_087030782.1">
    <property type="nucleotide sequence ID" value="NZ_FJNE01000001.1"/>
</dbReference>
<dbReference type="EMBL" id="FJNE01000001">
    <property type="protein sequence ID" value="CZQ83608.1"/>
    <property type="molecule type" value="Genomic_DNA"/>
</dbReference>
<proteinExistence type="predicted"/>
<organism evidence="1 2">
    <name type="scientific">Trichococcus palustris</name>
    <dbReference type="NCBI Taxonomy" id="140314"/>
    <lineage>
        <taxon>Bacteria</taxon>
        <taxon>Bacillati</taxon>
        <taxon>Bacillota</taxon>
        <taxon>Bacilli</taxon>
        <taxon>Lactobacillales</taxon>
        <taxon>Carnobacteriaceae</taxon>
        <taxon>Trichococcus</taxon>
    </lineage>
</organism>
<sequence length="80" mass="9551">MSTKVYANLIGSWVDLSTDDSCVMGPRMTSPYIWWEENAELFSPIQKKEENTMYNQDYIVIHYKNRDYRIHPIFIQIVES</sequence>
<keyword evidence="2" id="KW-1185">Reference proteome</keyword>